<gene>
    <name evidence="1" type="ORF">AVEN_194487_1</name>
</gene>
<sequence>METAACPSFPIRKVPSLQHITVLYVAFFMNNFNGMRDRCAQKHSKSDMQYASPDLIYRDRILPVGMREWISDALERLNNSVLPEVLKDKVSSFFIPLYSEILKFLNMNKVLLWTTLDVKECIVISIDGTVNHKKSHQKIIKNPLLDKKIRFVSACSICAEEDISNIWKNMSETEMEFYRTPIVGYNDYTPPLVMLWRDFLLNGNVDWPSDPSFFLSILPFSDAAYFIINKLPIELRRERIHQCFGIAVIYNIEADFWMERLDDELKREFIQTKVHQILETYITWPRTIYLTDAANLSWQFLQPHEFLSILSQIHRKIKNESEYFDHTDTFFDLYQACPEEYIKQWDIKDDLNCLRNSVTEIIRGRKAGVDKYIRRWDMNDHLNRVHNFITRMIRNRQ</sequence>
<protein>
    <submittedName>
        <fullName evidence="1">Uncharacterized protein</fullName>
    </submittedName>
</protein>
<keyword evidence="2" id="KW-1185">Reference proteome</keyword>
<accession>A0A4Y2A657</accession>
<proteinExistence type="predicted"/>
<name>A0A4Y2A657_ARAVE</name>
<evidence type="ECO:0000313" key="1">
    <source>
        <dbReference type="EMBL" id="GBL75258.1"/>
    </source>
</evidence>
<comment type="caution">
    <text evidence="1">The sequence shown here is derived from an EMBL/GenBank/DDBJ whole genome shotgun (WGS) entry which is preliminary data.</text>
</comment>
<reference evidence="1 2" key="1">
    <citation type="journal article" date="2019" name="Sci. Rep.">
        <title>Orb-weaving spider Araneus ventricosus genome elucidates the spidroin gene catalogue.</title>
        <authorList>
            <person name="Kono N."/>
            <person name="Nakamura H."/>
            <person name="Ohtoshi R."/>
            <person name="Moran D.A.P."/>
            <person name="Shinohara A."/>
            <person name="Yoshida Y."/>
            <person name="Fujiwara M."/>
            <person name="Mori M."/>
            <person name="Tomita M."/>
            <person name="Arakawa K."/>
        </authorList>
    </citation>
    <scope>NUCLEOTIDE SEQUENCE [LARGE SCALE GENOMIC DNA]</scope>
</reference>
<dbReference type="OrthoDB" id="6437663at2759"/>
<evidence type="ECO:0000313" key="2">
    <source>
        <dbReference type="Proteomes" id="UP000499080"/>
    </source>
</evidence>
<dbReference type="AlphaFoldDB" id="A0A4Y2A657"/>
<dbReference type="EMBL" id="BGPR01000007">
    <property type="protein sequence ID" value="GBL75258.1"/>
    <property type="molecule type" value="Genomic_DNA"/>
</dbReference>
<organism evidence="1 2">
    <name type="scientific">Araneus ventricosus</name>
    <name type="common">Orbweaver spider</name>
    <name type="synonym">Epeira ventricosa</name>
    <dbReference type="NCBI Taxonomy" id="182803"/>
    <lineage>
        <taxon>Eukaryota</taxon>
        <taxon>Metazoa</taxon>
        <taxon>Ecdysozoa</taxon>
        <taxon>Arthropoda</taxon>
        <taxon>Chelicerata</taxon>
        <taxon>Arachnida</taxon>
        <taxon>Araneae</taxon>
        <taxon>Araneomorphae</taxon>
        <taxon>Entelegynae</taxon>
        <taxon>Araneoidea</taxon>
        <taxon>Araneidae</taxon>
        <taxon>Araneus</taxon>
    </lineage>
</organism>
<dbReference type="Proteomes" id="UP000499080">
    <property type="component" value="Unassembled WGS sequence"/>
</dbReference>